<dbReference type="Pfam" id="PF17667">
    <property type="entry name" value="Pkinase_fungal"/>
    <property type="match status" value="1"/>
</dbReference>
<accession>A0A0W0FRP8</accession>
<sequence>MSLTSSPLGMLLATGSDAVLRNHQHYFIVFAQVGTPLKDFKNSFELVQATSHAIEAHKGAYEQAKILHRDISVGNILITDEGDGLLIDWEFSKPLDSSKARLTERTGTWQFMSGNLLSHEPGEANHVLADDLESFYHVLCWVTLMHGRHGLAVKAVETQIARAYDAWHGLNESDAVGGEKKILDLLASRISS</sequence>
<evidence type="ECO:0000313" key="2">
    <source>
        <dbReference type="EMBL" id="KTB39021.1"/>
    </source>
</evidence>
<dbReference type="InterPro" id="IPR008266">
    <property type="entry name" value="Tyr_kinase_AS"/>
</dbReference>
<evidence type="ECO:0000259" key="1">
    <source>
        <dbReference type="PROSITE" id="PS50011"/>
    </source>
</evidence>
<protein>
    <recommendedName>
        <fullName evidence="1">Protein kinase domain-containing protein</fullName>
    </recommendedName>
</protein>
<dbReference type="InterPro" id="IPR040976">
    <property type="entry name" value="Pkinase_fungal"/>
</dbReference>
<proteinExistence type="predicted"/>
<dbReference type="GO" id="GO:0005524">
    <property type="term" value="F:ATP binding"/>
    <property type="evidence" value="ECO:0007669"/>
    <property type="project" value="InterPro"/>
</dbReference>
<feature type="domain" description="Protein kinase" evidence="1">
    <location>
        <begin position="1"/>
        <end position="192"/>
    </location>
</feature>
<reference evidence="2 3" key="1">
    <citation type="submission" date="2015-12" db="EMBL/GenBank/DDBJ databases">
        <title>Draft genome sequence of Moniliophthora roreri, the causal agent of frosty pod rot of cacao.</title>
        <authorList>
            <person name="Aime M.C."/>
            <person name="Diaz-Valderrama J.R."/>
            <person name="Kijpornyongpan T."/>
            <person name="Phillips-Mora W."/>
        </authorList>
    </citation>
    <scope>NUCLEOTIDE SEQUENCE [LARGE SCALE GENOMIC DNA]</scope>
    <source>
        <strain evidence="2 3">MCA 2952</strain>
    </source>
</reference>
<dbReference type="AlphaFoldDB" id="A0A0W0FRP8"/>
<dbReference type="GO" id="GO:0004672">
    <property type="term" value="F:protein kinase activity"/>
    <property type="evidence" value="ECO:0007669"/>
    <property type="project" value="InterPro"/>
</dbReference>
<dbReference type="InterPro" id="IPR000719">
    <property type="entry name" value="Prot_kinase_dom"/>
</dbReference>
<dbReference type="EMBL" id="LATX01001710">
    <property type="protein sequence ID" value="KTB39021.1"/>
    <property type="molecule type" value="Genomic_DNA"/>
</dbReference>
<gene>
    <name evidence="2" type="ORF">WG66_8401</name>
</gene>
<dbReference type="Proteomes" id="UP000054988">
    <property type="component" value="Unassembled WGS sequence"/>
</dbReference>
<dbReference type="PROSITE" id="PS00109">
    <property type="entry name" value="PROTEIN_KINASE_TYR"/>
    <property type="match status" value="1"/>
</dbReference>
<dbReference type="Gene3D" id="1.10.510.10">
    <property type="entry name" value="Transferase(Phosphotransferase) domain 1"/>
    <property type="match status" value="1"/>
</dbReference>
<evidence type="ECO:0000313" key="3">
    <source>
        <dbReference type="Proteomes" id="UP000054988"/>
    </source>
</evidence>
<dbReference type="PROSITE" id="PS50011">
    <property type="entry name" value="PROTEIN_KINASE_DOM"/>
    <property type="match status" value="1"/>
</dbReference>
<name>A0A0W0FRP8_MONRR</name>
<dbReference type="PANTHER" id="PTHR38248">
    <property type="entry name" value="FUNK1 6"/>
    <property type="match status" value="1"/>
</dbReference>
<organism evidence="2 3">
    <name type="scientific">Moniliophthora roreri</name>
    <name type="common">Frosty pod rot fungus</name>
    <name type="synonym">Monilia roreri</name>
    <dbReference type="NCBI Taxonomy" id="221103"/>
    <lineage>
        <taxon>Eukaryota</taxon>
        <taxon>Fungi</taxon>
        <taxon>Dikarya</taxon>
        <taxon>Basidiomycota</taxon>
        <taxon>Agaricomycotina</taxon>
        <taxon>Agaricomycetes</taxon>
        <taxon>Agaricomycetidae</taxon>
        <taxon>Agaricales</taxon>
        <taxon>Marasmiineae</taxon>
        <taxon>Marasmiaceae</taxon>
        <taxon>Moniliophthora</taxon>
    </lineage>
</organism>
<comment type="caution">
    <text evidence="2">The sequence shown here is derived from an EMBL/GenBank/DDBJ whole genome shotgun (WGS) entry which is preliminary data.</text>
</comment>
<dbReference type="InterPro" id="IPR011009">
    <property type="entry name" value="Kinase-like_dom_sf"/>
</dbReference>
<dbReference type="SUPFAM" id="SSF56112">
    <property type="entry name" value="Protein kinase-like (PK-like)"/>
    <property type="match status" value="1"/>
</dbReference>
<dbReference type="PANTHER" id="PTHR38248:SF2">
    <property type="entry name" value="FUNK1 11"/>
    <property type="match status" value="1"/>
</dbReference>